<evidence type="ECO:0000313" key="2">
    <source>
        <dbReference type="Proteomes" id="UP001149074"/>
    </source>
</evidence>
<name>A0A9W9EQ92_9EURO</name>
<keyword evidence="2" id="KW-1185">Reference proteome</keyword>
<gene>
    <name evidence="1" type="ORF">N7532_010804</name>
</gene>
<sequence>MAAAQTVESKLKQYTFHRRLEVVECSSAVHATACSDARFASSMTKDTGYWKCGIKLAASEQSPS</sequence>
<dbReference type="AlphaFoldDB" id="A0A9W9EQ92"/>
<evidence type="ECO:0000313" key="1">
    <source>
        <dbReference type="EMBL" id="KAJ5086033.1"/>
    </source>
</evidence>
<dbReference type="GeneID" id="81362274"/>
<reference evidence="1" key="2">
    <citation type="journal article" date="2023" name="IMA Fungus">
        <title>Comparative genomic study of the Penicillium genus elucidates a diverse pangenome and 15 lateral gene transfer events.</title>
        <authorList>
            <person name="Petersen C."/>
            <person name="Sorensen T."/>
            <person name="Nielsen M.R."/>
            <person name="Sondergaard T.E."/>
            <person name="Sorensen J.L."/>
            <person name="Fitzpatrick D.A."/>
            <person name="Frisvad J.C."/>
            <person name="Nielsen K.L."/>
        </authorList>
    </citation>
    <scope>NUCLEOTIDE SEQUENCE</scope>
    <source>
        <strain evidence="1">IBT 30761</strain>
    </source>
</reference>
<dbReference type="EMBL" id="JAPQKI010000010">
    <property type="protein sequence ID" value="KAJ5086033.1"/>
    <property type="molecule type" value="Genomic_DNA"/>
</dbReference>
<accession>A0A9W9EQ92</accession>
<comment type="caution">
    <text evidence="1">The sequence shown here is derived from an EMBL/GenBank/DDBJ whole genome shotgun (WGS) entry which is preliminary data.</text>
</comment>
<reference evidence="1" key="1">
    <citation type="submission" date="2022-11" db="EMBL/GenBank/DDBJ databases">
        <authorList>
            <person name="Petersen C."/>
        </authorList>
    </citation>
    <scope>NUCLEOTIDE SEQUENCE</scope>
    <source>
        <strain evidence="1">IBT 30761</strain>
    </source>
</reference>
<organism evidence="1 2">
    <name type="scientific">Penicillium argentinense</name>
    <dbReference type="NCBI Taxonomy" id="1131581"/>
    <lineage>
        <taxon>Eukaryota</taxon>
        <taxon>Fungi</taxon>
        <taxon>Dikarya</taxon>
        <taxon>Ascomycota</taxon>
        <taxon>Pezizomycotina</taxon>
        <taxon>Eurotiomycetes</taxon>
        <taxon>Eurotiomycetidae</taxon>
        <taxon>Eurotiales</taxon>
        <taxon>Aspergillaceae</taxon>
        <taxon>Penicillium</taxon>
    </lineage>
</organism>
<dbReference type="Proteomes" id="UP001149074">
    <property type="component" value="Unassembled WGS sequence"/>
</dbReference>
<dbReference type="RefSeq" id="XP_056470711.1">
    <property type="nucleotide sequence ID" value="XM_056623295.1"/>
</dbReference>
<protein>
    <submittedName>
        <fullName evidence="1">Uncharacterized protein</fullName>
    </submittedName>
</protein>
<proteinExistence type="predicted"/>